<name>A0A7W7QZ60_KITKI</name>
<dbReference type="InterPro" id="IPR009061">
    <property type="entry name" value="DNA-bd_dom_put_sf"/>
</dbReference>
<evidence type="ECO:0000313" key="3">
    <source>
        <dbReference type="Proteomes" id="UP000540506"/>
    </source>
</evidence>
<reference evidence="2 3" key="1">
    <citation type="submission" date="2020-08" db="EMBL/GenBank/DDBJ databases">
        <title>Sequencing the genomes of 1000 actinobacteria strains.</title>
        <authorList>
            <person name="Klenk H.-P."/>
        </authorList>
    </citation>
    <scope>NUCLEOTIDE SEQUENCE [LARGE SCALE GENOMIC DNA]</scope>
    <source>
        <strain evidence="2 3">DSM 41654</strain>
    </source>
</reference>
<feature type="domain" description="Helix-turn-helix" evidence="1">
    <location>
        <begin position="6"/>
        <end position="43"/>
    </location>
</feature>
<dbReference type="SUPFAM" id="SSF46955">
    <property type="entry name" value="Putative DNA-binding domain"/>
    <property type="match status" value="1"/>
</dbReference>
<dbReference type="RefSeq" id="WP_184934493.1">
    <property type="nucleotide sequence ID" value="NZ_JACHJV010000001.1"/>
</dbReference>
<dbReference type="AlphaFoldDB" id="A0A7W7QZ60"/>
<organism evidence="2 3">
    <name type="scientific">Kitasatospora kifunensis</name>
    <name type="common">Streptomyces kifunensis</name>
    <dbReference type="NCBI Taxonomy" id="58351"/>
    <lineage>
        <taxon>Bacteria</taxon>
        <taxon>Bacillati</taxon>
        <taxon>Actinomycetota</taxon>
        <taxon>Actinomycetes</taxon>
        <taxon>Kitasatosporales</taxon>
        <taxon>Streptomycetaceae</taxon>
        <taxon>Kitasatospora</taxon>
    </lineage>
</organism>
<proteinExistence type="predicted"/>
<dbReference type="Pfam" id="PF12728">
    <property type="entry name" value="HTH_17"/>
    <property type="match status" value="1"/>
</dbReference>
<dbReference type="Proteomes" id="UP000540506">
    <property type="component" value="Unassembled WGS sequence"/>
</dbReference>
<gene>
    <name evidence="2" type="ORF">FHR34_001288</name>
</gene>
<sequence>MDTIAAAKQAGVTVATIRTWCRRGAITATKTGRRWVIDATSLAYRINLPKLLRKAKVIFSVETLTAIGGQLWEKNGMCRVYINNWTELAGLELSYYNSGNISAAAYRGEGISNSQASKILGSIEKVWFDAADGKLRFRYGYGESRIASREQVWQNIVAGIRAAITAL</sequence>
<accession>A0A7W7QZ60</accession>
<protein>
    <recommendedName>
        <fullName evidence="1">Helix-turn-helix domain-containing protein</fullName>
    </recommendedName>
</protein>
<dbReference type="InterPro" id="IPR041657">
    <property type="entry name" value="HTH_17"/>
</dbReference>
<dbReference type="EMBL" id="JACHJV010000001">
    <property type="protein sequence ID" value="MBB4922295.1"/>
    <property type="molecule type" value="Genomic_DNA"/>
</dbReference>
<keyword evidence="3" id="KW-1185">Reference proteome</keyword>
<evidence type="ECO:0000313" key="2">
    <source>
        <dbReference type="EMBL" id="MBB4922295.1"/>
    </source>
</evidence>
<comment type="caution">
    <text evidence="2">The sequence shown here is derived from an EMBL/GenBank/DDBJ whole genome shotgun (WGS) entry which is preliminary data.</text>
</comment>
<evidence type="ECO:0000259" key="1">
    <source>
        <dbReference type="Pfam" id="PF12728"/>
    </source>
</evidence>